<accession>A0A3D8I6E2</accession>
<dbReference type="InterPro" id="IPR029044">
    <property type="entry name" value="Nucleotide-diphossugar_trans"/>
</dbReference>
<dbReference type="SUPFAM" id="SSF53448">
    <property type="entry name" value="Nucleotide-diphospho-sugar transferases"/>
    <property type="match status" value="1"/>
</dbReference>
<evidence type="ECO:0000313" key="3">
    <source>
        <dbReference type="EMBL" id="RDU60687.1"/>
    </source>
</evidence>
<dbReference type="PANTHER" id="PTHR22572">
    <property type="entry name" value="SUGAR-1-PHOSPHATE GUANYL TRANSFERASE"/>
    <property type="match status" value="1"/>
</dbReference>
<dbReference type="OrthoDB" id="9788272at2"/>
<dbReference type="InterPro" id="IPR000644">
    <property type="entry name" value="CBS_dom"/>
</dbReference>
<dbReference type="EMBL" id="NXLR01000002">
    <property type="protein sequence ID" value="RDU60687.1"/>
    <property type="molecule type" value="Genomic_DNA"/>
</dbReference>
<comment type="caution">
    <text evidence="3">The sequence shown here is derived from an EMBL/GenBank/DDBJ whole genome shotgun (WGS) entry which is preliminary data.</text>
</comment>
<evidence type="ECO:0000256" key="1">
    <source>
        <dbReference type="PROSITE-ProRule" id="PRU00703"/>
    </source>
</evidence>
<dbReference type="RefSeq" id="WP_104700030.1">
    <property type="nucleotide sequence ID" value="NZ_FZPP01000020.1"/>
</dbReference>
<evidence type="ECO:0000259" key="2">
    <source>
        <dbReference type="PROSITE" id="PS51371"/>
    </source>
</evidence>
<dbReference type="SUPFAM" id="SSF54631">
    <property type="entry name" value="CBS-domain pair"/>
    <property type="match status" value="1"/>
</dbReference>
<dbReference type="CDD" id="cd06426">
    <property type="entry name" value="NTP_transferase_like_2"/>
    <property type="match status" value="1"/>
</dbReference>
<keyword evidence="4" id="KW-1185">Reference proteome</keyword>
<dbReference type="Pfam" id="PF00483">
    <property type="entry name" value="NTP_transferase"/>
    <property type="match status" value="1"/>
</dbReference>
<dbReference type="InterPro" id="IPR046342">
    <property type="entry name" value="CBS_dom_sf"/>
</dbReference>
<dbReference type="InterPro" id="IPR050486">
    <property type="entry name" value="Mannose-1P_guanyltransferase"/>
</dbReference>
<feature type="domain" description="CBS" evidence="2">
    <location>
        <begin position="1"/>
        <end position="59"/>
    </location>
</feature>
<dbReference type="InterPro" id="IPR005835">
    <property type="entry name" value="NTP_transferase_dom"/>
</dbReference>
<dbReference type="Gene3D" id="3.10.580.10">
    <property type="entry name" value="CBS-domain"/>
    <property type="match status" value="1"/>
</dbReference>
<sequence length="353" mass="39619">MQDIKKLSILPTTTLQEALKILGIYDGVRLLVVVDKDDNFLGIITDPDIRRGLTKGLNLQSPVESIIQKSPITASINDSKQKLISLSAKHNIYEIPIRDQNGRIVAIESISSLLRDTRFDNTIVIMAGGLGMRLRPLTESLPKPMLKVGSKPILQIILERFKAQGFSNIVLCVNYKSHIIEDYFGDGGRFGLNIIYIKEQKRLGTAGALSLIDKEVLDQGRDKSFFVMNGDILSDIDFTKMLSFHNQKNAHATMGVREFSVQVPYGVVECEGDKITSLVEKPIQNVLVNAGIYCLDSEVLPLIPKDTFFDMPSLFNALLQRGGYTTLSYLLTDYWIDIGAHEEYERAKNEFRF</sequence>
<dbReference type="PROSITE" id="PS51371">
    <property type="entry name" value="CBS"/>
    <property type="match status" value="1"/>
</dbReference>
<keyword evidence="1" id="KW-0129">CBS domain</keyword>
<evidence type="ECO:0000313" key="4">
    <source>
        <dbReference type="Proteomes" id="UP000256599"/>
    </source>
</evidence>
<dbReference type="Pfam" id="PF00571">
    <property type="entry name" value="CBS"/>
    <property type="match status" value="1"/>
</dbReference>
<gene>
    <name evidence="3" type="ORF">CQA63_01540</name>
</gene>
<organism evidence="3 4">
    <name type="scientific">Helicobacter marmotae</name>
    <dbReference type="NCBI Taxonomy" id="152490"/>
    <lineage>
        <taxon>Bacteria</taxon>
        <taxon>Pseudomonadati</taxon>
        <taxon>Campylobacterota</taxon>
        <taxon>Epsilonproteobacteria</taxon>
        <taxon>Campylobacterales</taxon>
        <taxon>Helicobacteraceae</taxon>
        <taxon>Helicobacter</taxon>
    </lineage>
</organism>
<reference evidence="3 4" key="1">
    <citation type="submission" date="2018-04" db="EMBL/GenBank/DDBJ databases">
        <title>Novel Campyloabacter and Helicobacter Species and Strains.</title>
        <authorList>
            <person name="Mannion A.J."/>
            <person name="Shen Z."/>
            <person name="Fox J.G."/>
        </authorList>
    </citation>
    <scope>NUCLEOTIDE SEQUENCE [LARGE SCALE GENOMIC DNA]</scope>
    <source>
        <strain evidence="3 4">MIT 98-6070</strain>
    </source>
</reference>
<dbReference type="Proteomes" id="UP000256599">
    <property type="component" value="Unassembled WGS sequence"/>
</dbReference>
<proteinExistence type="predicted"/>
<protein>
    <submittedName>
        <fullName evidence="3">CBS domain-containing protein</fullName>
    </submittedName>
</protein>
<dbReference type="AlphaFoldDB" id="A0A3D8I6E2"/>
<dbReference type="SMART" id="SM00116">
    <property type="entry name" value="CBS"/>
    <property type="match status" value="2"/>
</dbReference>
<dbReference type="Gene3D" id="3.90.550.10">
    <property type="entry name" value="Spore Coat Polysaccharide Biosynthesis Protein SpsA, Chain A"/>
    <property type="match status" value="1"/>
</dbReference>
<name>A0A3D8I6E2_9HELI</name>